<dbReference type="EMBL" id="CAJMWR010000932">
    <property type="protein sequence ID" value="CAE6408466.1"/>
    <property type="molecule type" value="Genomic_DNA"/>
</dbReference>
<dbReference type="SUPFAM" id="SSF56112">
    <property type="entry name" value="Protein kinase-like (PK-like)"/>
    <property type="match status" value="2"/>
</dbReference>
<feature type="region of interest" description="Disordered" evidence="1">
    <location>
        <begin position="19"/>
        <end position="38"/>
    </location>
</feature>
<proteinExistence type="predicted"/>
<evidence type="ECO:0000313" key="3">
    <source>
        <dbReference type="EMBL" id="CAE6408466.1"/>
    </source>
</evidence>
<evidence type="ECO:0000256" key="1">
    <source>
        <dbReference type="SAM" id="MobiDB-lite"/>
    </source>
</evidence>
<reference evidence="3" key="1">
    <citation type="submission" date="2021-01" db="EMBL/GenBank/DDBJ databases">
        <authorList>
            <person name="Kaushik A."/>
        </authorList>
    </citation>
    <scope>NUCLEOTIDE SEQUENCE</scope>
    <source>
        <strain evidence="3">AG1-1A</strain>
    </source>
</reference>
<gene>
    <name evidence="3" type="ORF">RDB_LOCUS42609</name>
</gene>
<protein>
    <recommendedName>
        <fullName evidence="2">Protein kinase domain-containing protein</fullName>
    </recommendedName>
</protein>
<dbReference type="AlphaFoldDB" id="A0A8H3A660"/>
<dbReference type="PANTHER" id="PTHR44329">
    <property type="entry name" value="SERINE/THREONINE-PROTEIN KINASE TNNI3K-RELATED"/>
    <property type="match status" value="1"/>
</dbReference>
<dbReference type="PROSITE" id="PS50011">
    <property type="entry name" value="PROTEIN_KINASE_DOM"/>
    <property type="match status" value="2"/>
</dbReference>
<feature type="domain" description="Protein kinase" evidence="2">
    <location>
        <begin position="1"/>
        <end position="309"/>
    </location>
</feature>
<organism evidence="3 4">
    <name type="scientific">Rhizoctonia solani</name>
    <dbReference type="NCBI Taxonomy" id="456999"/>
    <lineage>
        <taxon>Eukaryota</taxon>
        <taxon>Fungi</taxon>
        <taxon>Dikarya</taxon>
        <taxon>Basidiomycota</taxon>
        <taxon>Agaricomycotina</taxon>
        <taxon>Agaricomycetes</taxon>
        <taxon>Cantharellales</taxon>
        <taxon>Ceratobasidiaceae</taxon>
        <taxon>Rhizoctonia</taxon>
    </lineage>
</organism>
<dbReference type="InterPro" id="IPR000719">
    <property type="entry name" value="Prot_kinase_dom"/>
</dbReference>
<evidence type="ECO:0000313" key="4">
    <source>
        <dbReference type="Proteomes" id="UP000663840"/>
    </source>
</evidence>
<dbReference type="InterPro" id="IPR011009">
    <property type="entry name" value="Kinase-like_dom_sf"/>
</dbReference>
<sequence>MPYSRRELTLSKINNVSKNASGAHETLRGSTGSPRRESEPALEVALDEHLHVVESSFLREGSAADLWLLHIKQPSVLLNYTRSYSLPYRTPVVKKVMRVEPDYFRDWEGSRDKDVLSNLRKYMKGELSEAKFFRAIRDVLRGIVYLHTHNPPIAHGCINPGKVYMRGETAKLGEFGLSQLVSDFPHLVPSITVGSITRWMCPEYFDKTGPGSTTIQGDVWSFGCTLLEITTGFIPYHQSKLDAQVVTKIMSGIPPGNIKSQPVKNRHNLSTKSIELMQSLITQCWLPIMERLSSEDLLSESIDESLRFLIDHNITDTTLRLNLPNRGLSSVAHGSRSNVCTTWLNNGTQVAVKMLLPEFGYKEDKTNKRSLSGIYELYIWSNVNHPNILPLIGAAVYRNNLAIVSPWMNNGNFQDYMRRGHMPSTRDRLNLCAQVTEGLSYMHSVGIIHGDIKGGKILISDEGIPRICGFGQATIINPDSELQFEYVPSEYTSRWAAPELFTDEVSKKPASDVYSLGMPLTGDRDRKYPMG</sequence>
<comment type="caution">
    <text evidence="3">The sequence shown here is derived from an EMBL/GenBank/DDBJ whole genome shotgun (WGS) entry which is preliminary data.</text>
</comment>
<dbReference type="Gene3D" id="1.10.510.10">
    <property type="entry name" value="Transferase(Phosphotransferase) domain 1"/>
    <property type="match status" value="2"/>
</dbReference>
<dbReference type="Pfam" id="PF00069">
    <property type="entry name" value="Pkinase"/>
    <property type="match status" value="2"/>
</dbReference>
<dbReference type="GO" id="GO:0005524">
    <property type="term" value="F:ATP binding"/>
    <property type="evidence" value="ECO:0007669"/>
    <property type="project" value="InterPro"/>
</dbReference>
<dbReference type="PANTHER" id="PTHR44329:SF261">
    <property type="entry name" value="ZINC FINGER CONTAINING PROTEIN KINASE-RELATED"/>
    <property type="match status" value="1"/>
</dbReference>
<evidence type="ECO:0000259" key="2">
    <source>
        <dbReference type="PROSITE" id="PS50011"/>
    </source>
</evidence>
<dbReference type="InterPro" id="IPR051681">
    <property type="entry name" value="Ser/Thr_Kinases-Pseudokinases"/>
</dbReference>
<name>A0A8H3A660_9AGAM</name>
<dbReference type="Proteomes" id="UP000663840">
    <property type="component" value="Unassembled WGS sequence"/>
</dbReference>
<accession>A0A8H3A660</accession>
<feature type="domain" description="Protein kinase" evidence="2">
    <location>
        <begin position="325"/>
        <end position="531"/>
    </location>
</feature>
<dbReference type="GO" id="GO:0004674">
    <property type="term" value="F:protein serine/threonine kinase activity"/>
    <property type="evidence" value="ECO:0007669"/>
    <property type="project" value="TreeGrafter"/>
</dbReference>